<evidence type="ECO:0000256" key="3">
    <source>
        <dbReference type="ARBA" id="ARBA00023136"/>
    </source>
</evidence>
<evidence type="ECO:0000256" key="2">
    <source>
        <dbReference type="ARBA" id="ARBA00022729"/>
    </source>
</evidence>
<keyword evidence="4" id="KW-0564">Palmitate</keyword>
<protein>
    <submittedName>
        <fullName evidence="6">ABC transporter substrate-binding protein</fullName>
    </submittedName>
</protein>
<evidence type="ECO:0000256" key="5">
    <source>
        <dbReference type="ARBA" id="ARBA00023288"/>
    </source>
</evidence>
<accession>A0A2T2WF58</accession>
<evidence type="ECO:0000256" key="4">
    <source>
        <dbReference type="ARBA" id="ARBA00023139"/>
    </source>
</evidence>
<keyword evidence="5" id="KW-0449">Lipoprotein</keyword>
<reference evidence="6 7" key="1">
    <citation type="journal article" date="2014" name="BMC Genomics">
        <title>Comparison of environmental and isolate Sulfobacillus genomes reveals diverse carbon, sulfur, nitrogen, and hydrogen metabolisms.</title>
        <authorList>
            <person name="Justice N.B."/>
            <person name="Norman A."/>
            <person name="Brown C.T."/>
            <person name="Singh A."/>
            <person name="Thomas B.C."/>
            <person name="Banfield J.F."/>
        </authorList>
    </citation>
    <scope>NUCLEOTIDE SEQUENCE [LARGE SCALE GENOMIC DNA]</scope>
    <source>
        <strain evidence="6">AMDSBA3</strain>
    </source>
</reference>
<evidence type="ECO:0000313" key="6">
    <source>
        <dbReference type="EMBL" id="PSR20882.1"/>
    </source>
</evidence>
<dbReference type="Pfam" id="PF01547">
    <property type="entry name" value="SBP_bac_1"/>
    <property type="match status" value="1"/>
</dbReference>
<keyword evidence="1" id="KW-1003">Cell membrane</keyword>
<name>A0A2T2WF58_9FIRM</name>
<dbReference type="InterPro" id="IPR006059">
    <property type="entry name" value="SBP"/>
</dbReference>
<proteinExistence type="predicted"/>
<gene>
    <name evidence="6" type="ORF">C7B45_13030</name>
</gene>
<dbReference type="Proteomes" id="UP000241848">
    <property type="component" value="Unassembled WGS sequence"/>
</dbReference>
<dbReference type="SUPFAM" id="SSF53850">
    <property type="entry name" value="Periplasmic binding protein-like II"/>
    <property type="match status" value="1"/>
</dbReference>
<dbReference type="AlphaFoldDB" id="A0A2T2WF58"/>
<dbReference type="Gene3D" id="3.40.190.10">
    <property type="entry name" value="Periplasmic binding protein-like II"/>
    <property type="match status" value="1"/>
</dbReference>
<keyword evidence="3" id="KW-0472">Membrane</keyword>
<dbReference type="PANTHER" id="PTHR43649:SF33">
    <property type="entry name" value="POLYGALACTURONAN_RHAMNOGALACTURONAN-BINDING PROTEIN YTCQ"/>
    <property type="match status" value="1"/>
</dbReference>
<dbReference type="PANTHER" id="PTHR43649">
    <property type="entry name" value="ARABINOSE-BINDING PROTEIN-RELATED"/>
    <property type="match status" value="1"/>
</dbReference>
<comment type="caution">
    <text evidence="6">The sequence shown here is derived from an EMBL/GenBank/DDBJ whole genome shotgun (WGS) entry which is preliminary data.</text>
</comment>
<sequence>MRFMKFKLAALLAMILPLILVLTGGTSLAKTKPAVTTQSSGPLVLWVDAPRVSAVKAFEKAYPNIKVKMNIINDNIGNDALEGKFQLFNEAGSGWPDAIFTVTNSDISWMTSTKIHYAANLTNLVPKKILNGYAPAANAACHIDGKVMCLRNDDAADVLWYNAKLFKEWGYKVPKTWPQYEALGLKIAKQHPGYYVGLIGDDYTFDRYFWGSGCPANSLVGPNTVKIDLQSPNCTRMVNLLDTLLKAKVLSTAGLFSTASNAVGKKLVMTPGATWYGEFEFNGPWKVPAGEISASSPLVWPGFPYTGDEGGGMWVMSSHISGTLRQDALKFIEFVATNPKNQVNLVPTFPAYGPDEQGWLQKNVVDSHYFVDPQQIVKAFKQAVKMVWTGHPYTEFDPDGIWDTTVVPALEQGKNLKQVWPTYQRELVDYAQLYGYSVKQ</sequence>
<dbReference type="EMBL" id="PXYV01000048">
    <property type="protein sequence ID" value="PSR20882.1"/>
    <property type="molecule type" value="Genomic_DNA"/>
</dbReference>
<keyword evidence="2" id="KW-0732">Signal</keyword>
<evidence type="ECO:0000313" key="7">
    <source>
        <dbReference type="Proteomes" id="UP000241848"/>
    </source>
</evidence>
<dbReference type="InterPro" id="IPR050490">
    <property type="entry name" value="Bact_solute-bd_prot1"/>
</dbReference>
<organism evidence="6 7">
    <name type="scientific">Sulfobacillus acidophilus</name>
    <dbReference type="NCBI Taxonomy" id="53633"/>
    <lineage>
        <taxon>Bacteria</taxon>
        <taxon>Bacillati</taxon>
        <taxon>Bacillota</taxon>
        <taxon>Clostridia</taxon>
        <taxon>Eubacteriales</taxon>
        <taxon>Clostridiales Family XVII. Incertae Sedis</taxon>
        <taxon>Sulfobacillus</taxon>
    </lineage>
</organism>
<evidence type="ECO:0000256" key="1">
    <source>
        <dbReference type="ARBA" id="ARBA00022475"/>
    </source>
</evidence>